<accession>A0A0L9TN26</accession>
<reference evidence="3" key="1">
    <citation type="journal article" date="2015" name="Proc. Natl. Acad. Sci. U.S.A.">
        <title>Genome sequencing of adzuki bean (Vigna angularis) provides insight into high starch and low fat accumulation and domestication.</title>
        <authorList>
            <person name="Yang K."/>
            <person name="Tian Z."/>
            <person name="Chen C."/>
            <person name="Luo L."/>
            <person name="Zhao B."/>
            <person name="Wang Z."/>
            <person name="Yu L."/>
            <person name="Li Y."/>
            <person name="Sun Y."/>
            <person name="Li W."/>
            <person name="Chen Y."/>
            <person name="Li Y."/>
            <person name="Zhang Y."/>
            <person name="Ai D."/>
            <person name="Zhao J."/>
            <person name="Shang C."/>
            <person name="Ma Y."/>
            <person name="Wu B."/>
            <person name="Wang M."/>
            <person name="Gao L."/>
            <person name="Sun D."/>
            <person name="Zhang P."/>
            <person name="Guo F."/>
            <person name="Wang W."/>
            <person name="Li Y."/>
            <person name="Wang J."/>
            <person name="Varshney R.K."/>
            <person name="Wang J."/>
            <person name="Ling H.Q."/>
            <person name="Wan P."/>
        </authorList>
    </citation>
    <scope>NUCLEOTIDE SEQUENCE</scope>
    <source>
        <strain evidence="3">cv. Jingnong 6</strain>
    </source>
</reference>
<organism evidence="2 3">
    <name type="scientific">Phaseolus angularis</name>
    <name type="common">Azuki bean</name>
    <name type="synonym">Vigna angularis</name>
    <dbReference type="NCBI Taxonomy" id="3914"/>
    <lineage>
        <taxon>Eukaryota</taxon>
        <taxon>Viridiplantae</taxon>
        <taxon>Streptophyta</taxon>
        <taxon>Embryophyta</taxon>
        <taxon>Tracheophyta</taxon>
        <taxon>Spermatophyta</taxon>
        <taxon>Magnoliopsida</taxon>
        <taxon>eudicotyledons</taxon>
        <taxon>Gunneridae</taxon>
        <taxon>Pentapetalae</taxon>
        <taxon>rosids</taxon>
        <taxon>fabids</taxon>
        <taxon>Fabales</taxon>
        <taxon>Fabaceae</taxon>
        <taxon>Papilionoideae</taxon>
        <taxon>50 kb inversion clade</taxon>
        <taxon>NPAAA clade</taxon>
        <taxon>indigoferoid/millettioid clade</taxon>
        <taxon>Phaseoleae</taxon>
        <taxon>Vigna</taxon>
    </lineage>
</organism>
<evidence type="ECO:0000256" key="1">
    <source>
        <dbReference type="SAM" id="MobiDB-lite"/>
    </source>
</evidence>
<protein>
    <submittedName>
        <fullName evidence="2">Uncharacterized protein</fullName>
    </submittedName>
</protein>
<feature type="region of interest" description="Disordered" evidence="1">
    <location>
        <begin position="46"/>
        <end position="93"/>
    </location>
</feature>
<gene>
    <name evidence="2" type="ORF">LR48_Vigan01g142800</name>
</gene>
<name>A0A0L9TN26_PHAAN</name>
<evidence type="ECO:0000313" key="3">
    <source>
        <dbReference type="Proteomes" id="UP000053144"/>
    </source>
</evidence>
<feature type="compositionally biased region" description="Basic and acidic residues" evidence="1">
    <location>
        <begin position="47"/>
        <end position="75"/>
    </location>
</feature>
<dbReference type="EMBL" id="CM003371">
    <property type="protein sequence ID" value="KOM31872.1"/>
    <property type="molecule type" value="Genomic_DNA"/>
</dbReference>
<dbReference type="Gramene" id="KOM31872">
    <property type="protein sequence ID" value="KOM31872"/>
    <property type="gene ID" value="LR48_Vigan01g142800"/>
</dbReference>
<sequence length="93" mass="10486">MRAHLHGPAEMERKEANGEEETVMAGAKRCKVQLRMGNLQASTFQQLDREEHSRLEEACTSRTSKEKQSNGEKKTHGLVQNCQANNESCTVKK</sequence>
<evidence type="ECO:0000313" key="2">
    <source>
        <dbReference type="EMBL" id="KOM31872.1"/>
    </source>
</evidence>
<proteinExistence type="predicted"/>
<feature type="region of interest" description="Disordered" evidence="1">
    <location>
        <begin position="1"/>
        <end position="22"/>
    </location>
</feature>
<feature type="compositionally biased region" description="Basic and acidic residues" evidence="1">
    <location>
        <begin position="7"/>
        <end position="17"/>
    </location>
</feature>
<feature type="compositionally biased region" description="Polar residues" evidence="1">
    <location>
        <begin position="78"/>
        <end position="93"/>
    </location>
</feature>
<dbReference type="AlphaFoldDB" id="A0A0L9TN26"/>
<dbReference type="Proteomes" id="UP000053144">
    <property type="component" value="Chromosome 1"/>
</dbReference>